<evidence type="ECO:0000256" key="6">
    <source>
        <dbReference type="ARBA" id="ARBA00023136"/>
    </source>
</evidence>
<dbReference type="GO" id="GO:0008324">
    <property type="term" value="F:monoatomic cation transmembrane transporter activity"/>
    <property type="evidence" value="ECO:0007669"/>
    <property type="project" value="InterPro"/>
</dbReference>
<dbReference type="OrthoDB" id="9807187at2"/>
<accession>A0A2S0I7A0</accession>
<protein>
    <submittedName>
        <fullName evidence="7">Na+/H+ antiporter subunit E</fullName>
    </submittedName>
</protein>
<evidence type="ECO:0000256" key="2">
    <source>
        <dbReference type="ARBA" id="ARBA00006228"/>
    </source>
</evidence>
<evidence type="ECO:0000256" key="1">
    <source>
        <dbReference type="ARBA" id="ARBA00004651"/>
    </source>
</evidence>
<dbReference type="Proteomes" id="UP000239477">
    <property type="component" value="Chromosome"/>
</dbReference>
<gene>
    <name evidence="7" type="ORF">CLM73_12695</name>
</gene>
<keyword evidence="6" id="KW-0472">Membrane</keyword>
<evidence type="ECO:0000256" key="3">
    <source>
        <dbReference type="ARBA" id="ARBA00022475"/>
    </source>
</evidence>
<organism evidence="7 8">
    <name type="scientific">Achromobacter spanius</name>
    <dbReference type="NCBI Taxonomy" id="217203"/>
    <lineage>
        <taxon>Bacteria</taxon>
        <taxon>Pseudomonadati</taxon>
        <taxon>Pseudomonadota</taxon>
        <taxon>Betaproteobacteria</taxon>
        <taxon>Burkholderiales</taxon>
        <taxon>Alcaligenaceae</taxon>
        <taxon>Achromobacter</taxon>
    </lineage>
</organism>
<proteinExistence type="inferred from homology"/>
<keyword evidence="5" id="KW-1133">Transmembrane helix</keyword>
<keyword evidence="3" id="KW-1003">Cell membrane</keyword>
<evidence type="ECO:0000256" key="4">
    <source>
        <dbReference type="ARBA" id="ARBA00022692"/>
    </source>
</evidence>
<dbReference type="PANTHER" id="PTHR34584:SF1">
    <property type="entry name" value="NA(+)_H(+) ANTIPORTER SUBUNIT E1"/>
    <property type="match status" value="1"/>
</dbReference>
<reference evidence="7 8" key="1">
    <citation type="submission" date="2017-09" db="EMBL/GenBank/DDBJ databases">
        <title>Genomic, metabolic, and phenotypic characteristics of bacterial isolates from the natural microbiome of the model nematode Caenorhabditis elegans.</title>
        <authorList>
            <person name="Zimmermann J."/>
            <person name="Obeng N."/>
            <person name="Yang W."/>
            <person name="Obeng O."/>
            <person name="Kissoyan K."/>
            <person name="Pees B."/>
            <person name="Dirksen P."/>
            <person name="Hoppner M."/>
            <person name="Franke A."/>
            <person name="Rosenstiel P."/>
            <person name="Leippe M."/>
            <person name="Dierking K."/>
            <person name="Kaleta C."/>
            <person name="Schulenburg H."/>
        </authorList>
    </citation>
    <scope>NUCLEOTIDE SEQUENCE [LARGE SCALE GENOMIC DNA]</scope>
    <source>
        <strain evidence="7 8">MYb73</strain>
    </source>
</reference>
<dbReference type="NCBIfam" id="NF006520">
    <property type="entry name" value="PRK08965.1-4"/>
    <property type="match status" value="1"/>
</dbReference>
<dbReference type="Pfam" id="PF01899">
    <property type="entry name" value="MNHE"/>
    <property type="match status" value="1"/>
</dbReference>
<keyword evidence="8" id="KW-1185">Reference proteome</keyword>
<comment type="subcellular location">
    <subcellularLocation>
        <location evidence="1">Cell membrane</location>
        <topology evidence="1">Multi-pass membrane protein</topology>
    </subcellularLocation>
</comment>
<dbReference type="PIRSF" id="PIRSF019239">
    <property type="entry name" value="MrpE"/>
    <property type="match status" value="1"/>
</dbReference>
<evidence type="ECO:0000313" key="8">
    <source>
        <dbReference type="Proteomes" id="UP000239477"/>
    </source>
</evidence>
<keyword evidence="4" id="KW-0812">Transmembrane</keyword>
<sequence length="160" mass="18698">MRRLYFLILPTLLFALWLLLNESVSPGQIALGIALALWFTWAASRLRPLHARPRHLWKVIPLFLHVTWDIIKSNVAVARLILNPRRNEFSPGFILIPLTMRDPHGLAMLACIVTYTPGTVWVNLTEDHALKLHVLDLQNEDEWIELVQKRYERPLMEMFE</sequence>
<dbReference type="AlphaFoldDB" id="A0A2S0I7A0"/>
<evidence type="ECO:0000256" key="5">
    <source>
        <dbReference type="ARBA" id="ARBA00022989"/>
    </source>
</evidence>
<dbReference type="EMBL" id="CP023270">
    <property type="protein sequence ID" value="AVJ27909.1"/>
    <property type="molecule type" value="Genomic_DNA"/>
</dbReference>
<comment type="similarity">
    <text evidence="2">Belongs to the CPA3 antiporters (TC 2.A.63) subunit E family.</text>
</comment>
<dbReference type="RefSeq" id="WP_105238741.1">
    <property type="nucleotide sequence ID" value="NZ_CP023270.1"/>
</dbReference>
<dbReference type="GO" id="GO:0005886">
    <property type="term" value="C:plasma membrane"/>
    <property type="evidence" value="ECO:0007669"/>
    <property type="project" value="UniProtKB-SubCell"/>
</dbReference>
<dbReference type="InterPro" id="IPR002758">
    <property type="entry name" value="Cation_antiport_E"/>
</dbReference>
<evidence type="ECO:0000313" key="7">
    <source>
        <dbReference type="EMBL" id="AVJ27909.1"/>
    </source>
</evidence>
<name>A0A2S0I7A0_9BURK</name>
<dbReference type="PANTHER" id="PTHR34584">
    <property type="entry name" value="NA(+)/H(+) ANTIPORTER SUBUNIT E1"/>
    <property type="match status" value="1"/>
</dbReference>